<evidence type="ECO:0000313" key="2">
    <source>
        <dbReference type="Proteomes" id="UP000295110"/>
    </source>
</evidence>
<keyword evidence="2" id="KW-1185">Reference proteome</keyword>
<organism evidence="1 2">
    <name type="scientific">Roseateles saccharophilus</name>
    <name type="common">Pseudomonas saccharophila</name>
    <dbReference type="NCBI Taxonomy" id="304"/>
    <lineage>
        <taxon>Bacteria</taxon>
        <taxon>Pseudomonadati</taxon>
        <taxon>Pseudomonadota</taxon>
        <taxon>Betaproteobacteria</taxon>
        <taxon>Burkholderiales</taxon>
        <taxon>Sphaerotilaceae</taxon>
        <taxon>Roseateles</taxon>
    </lineage>
</organism>
<sequence>MWNALVRWCGLRHSEGHPIREVSLPQPGPGKHIGLSNAIAFPNWRAIKALRTDFDSSPRLLRASKGPKETALDICPLIIDERGYRPEMVMAARSFRQLYDCGTSLLELHRFWPVVCRAARHSQPRKKAELVLARIELVSGALVSDVRLYVAMVDRDGTEVQATCPPFTESVDETARRLHAWGGEPALRLRRMFDAGAVPFLPERFGVWTASSIPPCDGQLHRYLIHARHLSSIPAAIRPSLAAVGGAWYHLGPVAAKDALLIHGALNIEAPSAVVVRPLQIEFGVRTRAGWLGRPSVLPSVRRRGSGAVTLRPASEHARALVTAKESLGGMHRLVAESPVDGLYRIRLQESLTGGEALAVELPVRFVGDAPAHASIPPTPSAWCTDPECVQEAWIVAGQVNLRVDDEAAVHPEPFDDLLEVIYALGRAGWSERELVQTVRELCPGPSPWEVLRSLHEAGWLERVVHEGWRAVGWRLVPPRIVRMLTDGGDVALLTGSASAAIRRRFQLTASAMGGRVVARAGLGPFSVASMCATNVDVTQLSTNLGWPVGDALIASLVSAPRCWPTRKLTTAGFHVHREWDWRAGGFSQASSSSGVRLLWYRRQEADRHDVYAVEGRGQAFLTSSRTSAVAEAHRRAGKPLFQPIGDILLCCALEGHLPLHFARTAYIGALRAPGPVMHKGAWRYAYSSSAVPGLVVALGRAFVAVLDRPAEVSAGITVADFGRARHRLDGWSRASIAMK</sequence>
<name>A0A4R3UVF1_ROSSA</name>
<evidence type="ECO:0000313" key="1">
    <source>
        <dbReference type="EMBL" id="TCU96125.1"/>
    </source>
</evidence>
<reference evidence="1 2" key="1">
    <citation type="submission" date="2019-03" db="EMBL/GenBank/DDBJ databases">
        <title>Genomic Encyclopedia of Type Strains, Phase IV (KMG-IV): sequencing the most valuable type-strain genomes for metagenomic binning, comparative biology and taxonomic classification.</title>
        <authorList>
            <person name="Goeker M."/>
        </authorList>
    </citation>
    <scope>NUCLEOTIDE SEQUENCE [LARGE SCALE GENOMIC DNA]</scope>
    <source>
        <strain evidence="1 2">DSM 654</strain>
    </source>
</reference>
<accession>A0A4R3UVF1</accession>
<dbReference type="Proteomes" id="UP000295110">
    <property type="component" value="Unassembled WGS sequence"/>
</dbReference>
<protein>
    <submittedName>
        <fullName evidence="1">Uncharacterized protein</fullName>
    </submittedName>
</protein>
<comment type="caution">
    <text evidence="1">The sequence shown here is derived from an EMBL/GenBank/DDBJ whole genome shotgun (WGS) entry which is preliminary data.</text>
</comment>
<gene>
    <name evidence="1" type="ORF">EV671_10143</name>
</gene>
<dbReference type="AlphaFoldDB" id="A0A4R3UVF1"/>
<proteinExistence type="predicted"/>
<dbReference type="EMBL" id="SMBU01000014">
    <property type="protein sequence ID" value="TCU96125.1"/>
    <property type="molecule type" value="Genomic_DNA"/>
</dbReference>